<comment type="caution">
    <text evidence="3">The sequence shown here is derived from an EMBL/GenBank/DDBJ whole genome shotgun (WGS) entry which is preliminary data.</text>
</comment>
<protein>
    <submittedName>
        <fullName evidence="3">Tripartite tricarboxylate transporter TctB family protein</fullName>
    </submittedName>
</protein>
<keyword evidence="4" id="KW-1185">Reference proteome</keyword>
<keyword evidence="1" id="KW-0472">Membrane</keyword>
<proteinExistence type="predicted"/>
<accession>A0ABU9BC41</accession>
<feature type="domain" description="DUF1468" evidence="2">
    <location>
        <begin position="2"/>
        <end position="151"/>
    </location>
</feature>
<feature type="transmembrane region" description="Helical" evidence="1">
    <location>
        <begin position="126"/>
        <end position="147"/>
    </location>
</feature>
<evidence type="ECO:0000313" key="3">
    <source>
        <dbReference type="EMBL" id="MEK8027334.1"/>
    </source>
</evidence>
<evidence type="ECO:0000259" key="2">
    <source>
        <dbReference type="Pfam" id="PF07331"/>
    </source>
</evidence>
<sequence>MWVGLGTLALGVGLAFGAARIPSDAGYAGVGPDFLPWLVAVVLMVCGALLAWQGARGGWRDLPEPSGAPRGDWVALAWVVAGLLAVATLITVVGFVFANALCYALAVRGLRYSEGRGAGGLRQAGVDLATGLLIATPVFWLFTRLLAINLPGLTGTGWL</sequence>
<keyword evidence="1" id="KW-0812">Transmembrane</keyword>
<feature type="transmembrane region" description="Helical" evidence="1">
    <location>
        <begin position="73"/>
        <end position="106"/>
    </location>
</feature>
<dbReference type="InterPro" id="IPR009936">
    <property type="entry name" value="DUF1468"/>
</dbReference>
<dbReference type="Pfam" id="PF07331">
    <property type="entry name" value="TctB"/>
    <property type="match status" value="1"/>
</dbReference>
<dbReference type="Proteomes" id="UP001368500">
    <property type="component" value="Unassembled WGS sequence"/>
</dbReference>
<reference evidence="3 4" key="1">
    <citation type="submission" date="2024-04" db="EMBL/GenBank/DDBJ databases">
        <title>Novel species of the genus Ideonella isolated from streams.</title>
        <authorList>
            <person name="Lu H."/>
        </authorList>
    </citation>
    <scope>NUCLEOTIDE SEQUENCE [LARGE SCALE GENOMIC DNA]</scope>
    <source>
        <strain evidence="3 4">BYS139W</strain>
    </source>
</reference>
<evidence type="ECO:0000313" key="4">
    <source>
        <dbReference type="Proteomes" id="UP001368500"/>
    </source>
</evidence>
<dbReference type="EMBL" id="JBBUTF010000013">
    <property type="protein sequence ID" value="MEK8027334.1"/>
    <property type="molecule type" value="Genomic_DNA"/>
</dbReference>
<organism evidence="3 4">
    <name type="scientific">Pseudaquabacterium rugosum</name>
    <dbReference type="NCBI Taxonomy" id="2984194"/>
    <lineage>
        <taxon>Bacteria</taxon>
        <taxon>Pseudomonadati</taxon>
        <taxon>Pseudomonadota</taxon>
        <taxon>Betaproteobacteria</taxon>
        <taxon>Burkholderiales</taxon>
        <taxon>Sphaerotilaceae</taxon>
        <taxon>Pseudaquabacterium</taxon>
    </lineage>
</organism>
<gene>
    <name evidence="3" type="ORF">AACH11_15325</name>
</gene>
<evidence type="ECO:0000256" key="1">
    <source>
        <dbReference type="SAM" id="Phobius"/>
    </source>
</evidence>
<feature type="transmembrane region" description="Helical" evidence="1">
    <location>
        <begin position="34"/>
        <end position="52"/>
    </location>
</feature>
<name>A0ABU9BC41_9BURK</name>
<keyword evidence="1" id="KW-1133">Transmembrane helix</keyword>